<dbReference type="EMBL" id="HBHP01006825">
    <property type="protein sequence ID" value="CAD9752499.1"/>
    <property type="molecule type" value="Transcribed_RNA"/>
</dbReference>
<name>A0A7S2TKS3_9EUKA</name>
<evidence type="ECO:0000313" key="3">
    <source>
        <dbReference type="EMBL" id="CAD9752499.1"/>
    </source>
</evidence>
<feature type="transmembrane region" description="Helical" evidence="2">
    <location>
        <begin position="32"/>
        <end position="49"/>
    </location>
</feature>
<feature type="region of interest" description="Disordered" evidence="1">
    <location>
        <begin position="141"/>
        <end position="206"/>
    </location>
</feature>
<keyword evidence="2" id="KW-0472">Membrane</keyword>
<reference evidence="3" key="1">
    <citation type="submission" date="2021-01" db="EMBL/GenBank/DDBJ databases">
        <authorList>
            <person name="Corre E."/>
            <person name="Pelletier E."/>
            <person name="Niang G."/>
            <person name="Scheremetjew M."/>
            <person name="Finn R."/>
            <person name="Kale V."/>
            <person name="Holt S."/>
            <person name="Cochrane G."/>
            <person name="Meng A."/>
            <person name="Brown T."/>
            <person name="Cohen L."/>
        </authorList>
    </citation>
    <scope>NUCLEOTIDE SEQUENCE</scope>
    <source>
        <strain evidence="3">CCMP622</strain>
    </source>
</reference>
<keyword evidence="2" id="KW-1133">Transmembrane helix</keyword>
<evidence type="ECO:0000256" key="1">
    <source>
        <dbReference type="SAM" id="MobiDB-lite"/>
    </source>
</evidence>
<organism evidence="3">
    <name type="scientific">Lotharella oceanica</name>
    <dbReference type="NCBI Taxonomy" id="641309"/>
    <lineage>
        <taxon>Eukaryota</taxon>
        <taxon>Sar</taxon>
        <taxon>Rhizaria</taxon>
        <taxon>Cercozoa</taxon>
        <taxon>Chlorarachniophyceae</taxon>
        <taxon>Lotharella</taxon>
    </lineage>
</organism>
<feature type="transmembrane region" description="Helical" evidence="2">
    <location>
        <begin position="86"/>
        <end position="107"/>
    </location>
</feature>
<sequence>MIPCCCKSFWRAVDEYPKKESHLLIAPYHLKHLLYLVLILWVGFVLWRIDKERQAATAYLDNGDLSPTSLLEQVAAKMENQTSHIIVSYCVIPGSVPIMLYMLYWAFKENDEQKDCPLGYTAEGHEAPTSGENAVTRLIGASSDQKKGANEWKRAARQGKSPFKYDEDNDEWEDMDESIVEKEPPVPPPFPQNLKKRLLKSASSGS</sequence>
<feature type="compositionally biased region" description="Basic and acidic residues" evidence="1">
    <location>
        <begin position="144"/>
        <end position="154"/>
    </location>
</feature>
<evidence type="ECO:0000256" key="2">
    <source>
        <dbReference type="SAM" id="Phobius"/>
    </source>
</evidence>
<proteinExistence type="predicted"/>
<keyword evidence="2" id="KW-0812">Transmembrane</keyword>
<gene>
    <name evidence="3" type="ORF">LSP00402_LOCUS4233</name>
</gene>
<accession>A0A7S2TKS3</accession>
<dbReference type="AlphaFoldDB" id="A0A7S2TKS3"/>
<protein>
    <submittedName>
        <fullName evidence="3">Uncharacterized protein</fullName>
    </submittedName>
</protein>
<feature type="compositionally biased region" description="Acidic residues" evidence="1">
    <location>
        <begin position="167"/>
        <end position="178"/>
    </location>
</feature>